<proteinExistence type="predicted"/>
<dbReference type="Proteomes" id="UP000002407">
    <property type="component" value="Chromosome"/>
</dbReference>
<dbReference type="eggNOG" id="ENOG5030TH0">
    <property type="taxonomic scope" value="Bacteria"/>
</dbReference>
<dbReference type="EMBL" id="CP000776">
    <property type="protein sequence ID" value="ABS51653.1"/>
    <property type="molecule type" value="Genomic_DNA"/>
</dbReference>
<dbReference type="KEGG" id="cha:CHAB381_1250"/>
<keyword evidence="2" id="KW-1185">Reference proteome</keyword>
<dbReference type="STRING" id="360107.CHAB381_1250"/>
<protein>
    <recommendedName>
        <fullName evidence="3">Highly acidic protein</fullName>
    </recommendedName>
</protein>
<sequence length="432" mass="49342">MKILLDSKNSSIINIVNICVERSNADLINEDGEYDLLICDYDADEEKEFDFDKTLFLLAKGQELSGAKYKLTKPFLPTDLINFIVSFGSKKDDNLQNSEIQTSEIQAKNLDEPDIIQPQNESVEPIITEKMHEKLNKDIQEVSSLIKEIDEMDTKNMENTEQKIEILTPKADIKATAPQNKNIVKGDEMSTENIILENFINDFYKSNDNRPISEVASDLNNLVKRGFFEPSEFDIDYKINSIYKSDDDRPISDIAKEIELIQTEVEVKEKIDNADIKASKNDMNFDINSNDDRPISEIAKEIESLEKIKIDDFEAGLDLALGKKKDEIPNKKDEILSKEAESKDVLKTDRSDTKLVNVLKIDNLQKNAQETEISNDDETKLEAEDVENIIKFENFPSNLDENTIRKNLKNAILAELKKINAKISSFKLKVKF</sequence>
<gene>
    <name evidence="1" type="ordered locus">CHAB381_1250</name>
</gene>
<evidence type="ECO:0000313" key="1">
    <source>
        <dbReference type="EMBL" id="ABS51653.1"/>
    </source>
</evidence>
<evidence type="ECO:0008006" key="3">
    <source>
        <dbReference type="Google" id="ProtNLM"/>
    </source>
</evidence>
<reference evidence="2" key="1">
    <citation type="submission" date="2007-07" db="EMBL/GenBank/DDBJ databases">
        <title>Complete genome sequence of Campylobacter hominis ATCC BAA-381, a commensal isolated from the human gastrointestinal tract.</title>
        <authorList>
            <person name="Fouts D.E."/>
            <person name="Mongodin E.F."/>
            <person name="Puiu D."/>
            <person name="Sebastian Y."/>
            <person name="Miller W.G."/>
            <person name="Mandrell R.E."/>
            <person name="Nelson K.E."/>
        </authorList>
    </citation>
    <scope>NUCLEOTIDE SEQUENCE [LARGE SCALE GENOMIC DNA]</scope>
    <source>
        <strain evidence="2">ATCC BAA-381 / LMG 19568 / NCTC 13146 / CH001A</strain>
    </source>
</reference>
<dbReference type="HOGENOM" id="CLU_634135_0_0_7"/>
<dbReference type="AlphaFoldDB" id="A7I2R0"/>
<evidence type="ECO:0000313" key="2">
    <source>
        <dbReference type="Proteomes" id="UP000002407"/>
    </source>
</evidence>
<name>A7I2R0_CAMHC</name>
<dbReference type="RefSeq" id="WP_012109102.1">
    <property type="nucleotide sequence ID" value="NC_009714.1"/>
</dbReference>
<organism evidence="1 2">
    <name type="scientific">Campylobacter hominis (strain ATCC BAA-381 / DSM 21671 / CCUG 45161 / LMG 19568 / NCTC 13146 / CH001A)</name>
    <dbReference type="NCBI Taxonomy" id="360107"/>
    <lineage>
        <taxon>Bacteria</taxon>
        <taxon>Pseudomonadati</taxon>
        <taxon>Campylobacterota</taxon>
        <taxon>Epsilonproteobacteria</taxon>
        <taxon>Campylobacterales</taxon>
        <taxon>Campylobacteraceae</taxon>
        <taxon>Campylobacter</taxon>
    </lineage>
</organism>
<accession>A7I2R0</accession>
<dbReference type="OrthoDB" id="5363771at2"/>